<dbReference type="Pfam" id="PF00015">
    <property type="entry name" value="MCPsignal"/>
    <property type="match status" value="1"/>
</dbReference>
<reference evidence="5 6" key="1">
    <citation type="submission" date="2017-06" db="EMBL/GenBank/DDBJ databases">
        <title>Complete genome sequence of Paenibacillus donghaensis KCTC 13049T isolated from East Sea sediment, South Korea.</title>
        <authorList>
            <person name="Jung B.K."/>
            <person name="Hong S.-J."/>
            <person name="Shin J.-H."/>
        </authorList>
    </citation>
    <scope>NUCLEOTIDE SEQUENCE [LARGE SCALE GENOMIC DNA]</scope>
    <source>
        <strain evidence="5 6">KCTC 13049</strain>
    </source>
</reference>
<organism evidence="5 6">
    <name type="scientific">Paenibacillus donghaensis</name>
    <dbReference type="NCBI Taxonomy" id="414771"/>
    <lineage>
        <taxon>Bacteria</taxon>
        <taxon>Bacillati</taxon>
        <taxon>Bacillota</taxon>
        <taxon>Bacilli</taxon>
        <taxon>Bacillales</taxon>
        <taxon>Paenibacillaceae</taxon>
        <taxon>Paenibacillus</taxon>
    </lineage>
</organism>
<dbReference type="InterPro" id="IPR004089">
    <property type="entry name" value="MCPsignal_dom"/>
</dbReference>
<keyword evidence="3" id="KW-0175">Coiled coil</keyword>
<name>A0A2Z2KUH1_9BACL</name>
<keyword evidence="1 2" id="KW-0807">Transducer</keyword>
<dbReference type="SMART" id="SM00283">
    <property type="entry name" value="MA"/>
    <property type="match status" value="1"/>
</dbReference>
<evidence type="ECO:0000256" key="2">
    <source>
        <dbReference type="PROSITE-ProRule" id="PRU00284"/>
    </source>
</evidence>
<dbReference type="SUPFAM" id="SSF103190">
    <property type="entry name" value="Sensory domain-like"/>
    <property type="match status" value="1"/>
</dbReference>
<dbReference type="EMBL" id="CP021780">
    <property type="protein sequence ID" value="ASA24711.1"/>
    <property type="molecule type" value="Genomic_DNA"/>
</dbReference>
<protein>
    <recommendedName>
        <fullName evidence="4">Methyl-accepting transducer domain-containing protein</fullName>
    </recommendedName>
</protein>
<gene>
    <name evidence="5" type="ORF">B9T62_30525</name>
</gene>
<dbReference type="GO" id="GO:0007165">
    <property type="term" value="P:signal transduction"/>
    <property type="evidence" value="ECO:0007669"/>
    <property type="project" value="UniProtKB-KW"/>
</dbReference>
<proteinExistence type="predicted"/>
<evidence type="ECO:0000313" key="6">
    <source>
        <dbReference type="Proteomes" id="UP000249890"/>
    </source>
</evidence>
<dbReference type="GO" id="GO:0016020">
    <property type="term" value="C:membrane"/>
    <property type="evidence" value="ECO:0007669"/>
    <property type="project" value="InterPro"/>
</dbReference>
<dbReference type="KEGG" id="pdh:B9T62_30525"/>
<evidence type="ECO:0000313" key="5">
    <source>
        <dbReference type="EMBL" id="ASA24711.1"/>
    </source>
</evidence>
<feature type="domain" description="Methyl-accepting transducer" evidence="4">
    <location>
        <begin position="154"/>
        <end position="273"/>
    </location>
</feature>
<dbReference type="AlphaFoldDB" id="A0A2Z2KUH1"/>
<accession>A0A2Z2KUH1</accession>
<dbReference type="PANTHER" id="PTHR32089:SF112">
    <property type="entry name" value="LYSOZYME-LIKE PROTEIN-RELATED"/>
    <property type="match status" value="1"/>
</dbReference>
<feature type="coiled-coil region" evidence="3">
    <location>
        <begin position="212"/>
        <end position="239"/>
    </location>
</feature>
<dbReference type="InterPro" id="IPR029151">
    <property type="entry name" value="Sensor-like_sf"/>
</dbReference>
<keyword evidence="6" id="KW-1185">Reference proteome</keyword>
<dbReference type="OrthoDB" id="9807021at2"/>
<evidence type="ECO:0000256" key="3">
    <source>
        <dbReference type="SAM" id="Coils"/>
    </source>
</evidence>
<evidence type="ECO:0000256" key="1">
    <source>
        <dbReference type="ARBA" id="ARBA00023224"/>
    </source>
</evidence>
<dbReference type="PROSITE" id="PS50111">
    <property type="entry name" value="CHEMOTAXIS_TRANSDUC_2"/>
    <property type="match status" value="1"/>
</dbReference>
<dbReference type="RefSeq" id="WP_087918680.1">
    <property type="nucleotide sequence ID" value="NZ_CP021780.1"/>
</dbReference>
<dbReference type="Proteomes" id="UP000249890">
    <property type="component" value="Chromosome"/>
</dbReference>
<dbReference type="Gene3D" id="1.10.287.950">
    <property type="entry name" value="Methyl-accepting chemotaxis protein"/>
    <property type="match status" value="1"/>
</dbReference>
<dbReference type="PANTHER" id="PTHR32089">
    <property type="entry name" value="METHYL-ACCEPTING CHEMOTAXIS PROTEIN MCPB"/>
    <property type="match status" value="1"/>
</dbReference>
<sequence length="273" mass="29608">MNVIDALVLTAPYFKLIHTQDIMIGVTDREMFHYYAPSKNIDLGLDKGSPVVKEDPTLMAALEGRASVNRVPAEVYGHTVISSGVPIYGSDGTIVGALAIAYTLENEAKLGQLTDEINEVTGHLVDMVQTVAAQAEQLSATSLQILDNSRKAVSDSQEVNKVTGFIREISEQTNLLGLNAAIEAARVGEQGAGFGVVAKEVRKLSVNTKEATHSIESALSNVQQSIKQMEREIESIADSSNTQAELVTDFSEVIERLNRTSNEMTEFIRSIIQ</sequence>
<evidence type="ECO:0000259" key="4">
    <source>
        <dbReference type="PROSITE" id="PS50111"/>
    </source>
</evidence>
<dbReference type="SUPFAM" id="SSF58104">
    <property type="entry name" value="Methyl-accepting chemotaxis protein (MCP) signaling domain"/>
    <property type="match status" value="1"/>
</dbReference>